<evidence type="ECO:0000256" key="2">
    <source>
        <dbReference type="ARBA" id="ARBA00005442"/>
    </source>
</evidence>
<accession>A0ABS2NSF0</accession>
<keyword evidence="6" id="KW-1185">Reference proteome</keyword>
<dbReference type="InterPro" id="IPR018126">
    <property type="entry name" value="SASP_alpha/beta-type_CS"/>
</dbReference>
<feature type="compositionally biased region" description="Basic and acidic residues" evidence="4">
    <location>
        <begin position="48"/>
        <end position="57"/>
    </location>
</feature>
<keyword evidence="3" id="KW-0238">DNA-binding</keyword>
<evidence type="ECO:0000313" key="5">
    <source>
        <dbReference type="EMBL" id="MBM7615868.1"/>
    </source>
</evidence>
<dbReference type="RefSeq" id="WP_204403547.1">
    <property type="nucleotide sequence ID" value="NZ_JAFBEE010000019.1"/>
</dbReference>
<proteinExistence type="inferred from homology"/>
<evidence type="ECO:0000256" key="1">
    <source>
        <dbReference type="ARBA" id="ARBA00003863"/>
    </source>
</evidence>
<comment type="function">
    <text evidence="1">SASP are bound to spore DNA. They are double-stranded DNA-binding proteins that cause DNA to change to an a-like conformation. They protect the DNA backbone from chemical and enzymatic cleavage and are thus involved in dormant spore's high resistance to UV light.</text>
</comment>
<dbReference type="InterPro" id="IPR001448">
    <property type="entry name" value="SASP_alpha/beta-type"/>
</dbReference>
<dbReference type="InterPro" id="IPR038300">
    <property type="entry name" value="SASP_sf_alpha/beta"/>
</dbReference>
<feature type="region of interest" description="Disordered" evidence="4">
    <location>
        <begin position="28"/>
        <end position="57"/>
    </location>
</feature>
<protein>
    <submittedName>
        <fullName evidence="5">ABC-type Fe3+/spermidine/putrescine transport system ATPase subunit</fullName>
    </submittedName>
</protein>
<dbReference type="Proteomes" id="UP001314796">
    <property type="component" value="Unassembled WGS sequence"/>
</dbReference>
<name>A0ABS2NSF0_9FIRM</name>
<organism evidence="5 6">
    <name type="scientific">Alkaliphilus hydrothermalis</name>
    <dbReference type="NCBI Taxonomy" id="1482730"/>
    <lineage>
        <taxon>Bacteria</taxon>
        <taxon>Bacillati</taxon>
        <taxon>Bacillota</taxon>
        <taxon>Clostridia</taxon>
        <taxon>Peptostreptococcales</taxon>
        <taxon>Natronincolaceae</taxon>
        <taxon>Alkaliphilus</taxon>
    </lineage>
</organism>
<comment type="caution">
    <text evidence="5">The sequence shown here is derived from an EMBL/GenBank/DDBJ whole genome shotgun (WGS) entry which is preliminary data.</text>
</comment>
<evidence type="ECO:0000256" key="3">
    <source>
        <dbReference type="ARBA" id="ARBA00023125"/>
    </source>
</evidence>
<gene>
    <name evidence="5" type="ORF">JOC73_002442</name>
</gene>
<evidence type="ECO:0000256" key="4">
    <source>
        <dbReference type="SAM" id="MobiDB-lite"/>
    </source>
</evidence>
<dbReference type="EMBL" id="JAFBEE010000019">
    <property type="protein sequence ID" value="MBM7615868.1"/>
    <property type="molecule type" value="Genomic_DNA"/>
</dbReference>
<feature type="compositionally biased region" description="Polar residues" evidence="4">
    <location>
        <begin position="29"/>
        <end position="41"/>
    </location>
</feature>
<dbReference type="PROSITE" id="PS00304">
    <property type="entry name" value="SASP_1"/>
    <property type="match status" value="1"/>
</dbReference>
<sequence>MNRGPIDQNARRAFTTFKEELANELGINSELSTQRNQQAKSMTKRMVRMGEGRLNKK</sequence>
<dbReference type="Pfam" id="PF00269">
    <property type="entry name" value="SASP"/>
    <property type="match status" value="1"/>
</dbReference>
<evidence type="ECO:0000313" key="6">
    <source>
        <dbReference type="Proteomes" id="UP001314796"/>
    </source>
</evidence>
<reference evidence="5 6" key="1">
    <citation type="submission" date="2021-01" db="EMBL/GenBank/DDBJ databases">
        <title>Genomic Encyclopedia of Type Strains, Phase IV (KMG-IV): sequencing the most valuable type-strain genomes for metagenomic binning, comparative biology and taxonomic classification.</title>
        <authorList>
            <person name="Goeker M."/>
        </authorList>
    </citation>
    <scope>NUCLEOTIDE SEQUENCE [LARGE SCALE GENOMIC DNA]</scope>
    <source>
        <strain evidence="5 6">DSM 25890</strain>
    </source>
</reference>
<comment type="similarity">
    <text evidence="2">Belongs to the alpha/beta-type SASP family.</text>
</comment>
<dbReference type="Gene3D" id="6.10.10.80">
    <property type="entry name" value="Small, acid-soluble spore protein, alpha/beta type-like"/>
    <property type="match status" value="1"/>
</dbReference>